<evidence type="ECO:0000313" key="2">
    <source>
        <dbReference type="EMBL" id="OGG46880.1"/>
    </source>
</evidence>
<dbReference type="PANTHER" id="PTHR33933">
    <property type="entry name" value="NUCLEOTIDYLTRANSFERASE"/>
    <property type="match status" value="1"/>
</dbReference>
<accession>A0A1F6CCY1</accession>
<organism evidence="2 3">
    <name type="scientific">Handelsmanbacteria sp. (strain RIFCSPLOWO2_12_FULL_64_10)</name>
    <dbReference type="NCBI Taxonomy" id="1817868"/>
    <lineage>
        <taxon>Bacteria</taxon>
        <taxon>Candidatus Handelsmaniibacteriota</taxon>
    </lineage>
</organism>
<dbReference type="Gene3D" id="3.30.460.10">
    <property type="entry name" value="Beta Polymerase, domain 2"/>
    <property type="match status" value="1"/>
</dbReference>
<dbReference type="Proteomes" id="UP000178606">
    <property type="component" value="Unassembled WGS sequence"/>
</dbReference>
<dbReference type="SUPFAM" id="SSF81301">
    <property type="entry name" value="Nucleotidyltransferase"/>
    <property type="match status" value="1"/>
</dbReference>
<name>A0A1F6CCY1_HANXR</name>
<proteinExistence type="predicted"/>
<sequence length="116" mass="13265">MRHSKAFLKSPVNAAVLEEIVRKIVEAFRPERIILFGSYAYGTSTQDSDVDLLVIMDTKARPAERSARIAKVCRPRYLAMDILVRTPEEIAKRLKGFDPFLEEILTRGKVLYEAPR</sequence>
<dbReference type="InterPro" id="IPR052548">
    <property type="entry name" value="Type_VII_TA_antitoxin"/>
</dbReference>
<feature type="domain" description="Polymerase nucleotidyl transferase" evidence="1">
    <location>
        <begin position="19"/>
        <end position="89"/>
    </location>
</feature>
<dbReference type="Pfam" id="PF01909">
    <property type="entry name" value="NTP_transf_2"/>
    <property type="match status" value="1"/>
</dbReference>
<dbReference type="CDD" id="cd05403">
    <property type="entry name" value="NT_KNTase_like"/>
    <property type="match status" value="1"/>
</dbReference>
<comment type="caution">
    <text evidence="2">The sequence shown here is derived from an EMBL/GenBank/DDBJ whole genome shotgun (WGS) entry which is preliminary data.</text>
</comment>
<evidence type="ECO:0000259" key="1">
    <source>
        <dbReference type="Pfam" id="PF01909"/>
    </source>
</evidence>
<dbReference type="PANTHER" id="PTHR33933:SF1">
    <property type="entry name" value="PROTEIN ADENYLYLTRANSFERASE MNTA-RELATED"/>
    <property type="match status" value="1"/>
</dbReference>
<evidence type="ECO:0000313" key="3">
    <source>
        <dbReference type="Proteomes" id="UP000178606"/>
    </source>
</evidence>
<dbReference type="InterPro" id="IPR002934">
    <property type="entry name" value="Polymerase_NTP_transf_dom"/>
</dbReference>
<protein>
    <recommendedName>
        <fullName evidence="1">Polymerase nucleotidyl transferase domain-containing protein</fullName>
    </recommendedName>
</protein>
<dbReference type="InterPro" id="IPR043519">
    <property type="entry name" value="NT_sf"/>
</dbReference>
<dbReference type="EMBL" id="MFKF01000281">
    <property type="protein sequence ID" value="OGG46880.1"/>
    <property type="molecule type" value="Genomic_DNA"/>
</dbReference>
<dbReference type="GO" id="GO:0016779">
    <property type="term" value="F:nucleotidyltransferase activity"/>
    <property type="evidence" value="ECO:0007669"/>
    <property type="project" value="InterPro"/>
</dbReference>
<reference evidence="2 3" key="1">
    <citation type="journal article" date="2016" name="Nat. Commun.">
        <title>Thousands of microbial genomes shed light on interconnected biogeochemical processes in an aquifer system.</title>
        <authorList>
            <person name="Anantharaman K."/>
            <person name="Brown C.T."/>
            <person name="Hug L.A."/>
            <person name="Sharon I."/>
            <person name="Castelle C.J."/>
            <person name="Probst A.J."/>
            <person name="Thomas B.C."/>
            <person name="Singh A."/>
            <person name="Wilkins M.J."/>
            <person name="Karaoz U."/>
            <person name="Brodie E.L."/>
            <person name="Williams K.H."/>
            <person name="Hubbard S.S."/>
            <person name="Banfield J.F."/>
        </authorList>
    </citation>
    <scope>NUCLEOTIDE SEQUENCE [LARGE SCALE GENOMIC DNA]</scope>
    <source>
        <strain evidence="3">RIFCSPLOWO2_12_FULL_64_10</strain>
    </source>
</reference>
<gene>
    <name evidence="2" type="ORF">A3F84_28380</name>
</gene>
<dbReference type="AlphaFoldDB" id="A0A1F6CCY1"/>